<dbReference type="Pfam" id="PF01385">
    <property type="entry name" value="OrfB_IS605"/>
    <property type="match status" value="1"/>
</dbReference>
<dbReference type="GO" id="GO:0006310">
    <property type="term" value="P:DNA recombination"/>
    <property type="evidence" value="ECO:0007669"/>
    <property type="project" value="UniProtKB-KW"/>
</dbReference>
<evidence type="ECO:0000259" key="6">
    <source>
        <dbReference type="Pfam" id="PF07282"/>
    </source>
</evidence>
<dbReference type="RefSeq" id="WP_151754372.1">
    <property type="nucleotide sequence ID" value="NZ_BKZW01000001.1"/>
</dbReference>
<evidence type="ECO:0000259" key="5">
    <source>
        <dbReference type="Pfam" id="PF01385"/>
    </source>
</evidence>
<comment type="similarity">
    <text evidence="1">In the C-terminal section; belongs to the transposase 35 family.</text>
</comment>
<evidence type="ECO:0000313" key="8">
    <source>
        <dbReference type="Proteomes" id="UP000326912"/>
    </source>
</evidence>
<feature type="domain" description="Cas12f1-like TNB" evidence="6">
    <location>
        <begin position="303"/>
        <end position="381"/>
    </location>
</feature>
<evidence type="ECO:0000256" key="4">
    <source>
        <dbReference type="ARBA" id="ARBA00023172"/>
    </source>
</evidence>
<dbReference type="GO" id="GO:0032196">
    <property type="term" value="P:transposition"/>
    <property type="evidence" value="ECO:0007669"/>
    <property type="project" value="UniProtKB-KW"/>
</dbReference>
<evidence type="ECO:0000256" key="1">
    <source>
        <dbReference type="ARBA" id="ARBA00008761"/>
    </source>
</evidence>
<keyword evidence="8" id="KW-1185">Reference proteome</keyword>
<accession>A0A5J4KBW9</accession>
<dbReference type="NCBIfam" id="NF040570">
    <property type="entry name" value="guided_TnpB"/>
    <property type="match status" value="1"/>
</dbReference>
<proteinExistence type="inferred from homology"/>
<keyword evidence="2" id="KW-0815">Transposition</keyword>
<organism evidence="7 8">
    <name type="scientific">Dictyobacter vulcani</name>
    <dbReference type="NCBI Taxonomy" id="2607529"/>
    <lineage>
        <taxon>Bacteria</taxon>
        <taxon>Bacillati</taxon>
        <taxon>Chloroflexota</taxon>
        <taxon>Ktedonobacteria</taxon>
        <taxon>Ktedonobacterales</taxon>
        <taxon>Dictyobacteraceae</taxon>
        <taxon>Dictyobacter</taxon>
    </lineage>
</organism>
<reference evidence="7 8" key="1">
    <citation type="submission" date="2019-10" db="EMBL/GenBank/DDBJ databases">
        <title>Dictyobacter vulcani sp. nov., within the class Ktedonobacteria, isolated from soil of volcanic Mt. Zao.</title>
        <authorList>
            <person name="Zheng Y."/>
            <person name="Wang C.M."/>
            <person name="Sakai Y."/>
            <person name="Abe K."/>
            <person name="Yokota A."/>
            <person name="Yabe S."/>
        </authorList>
    </citation>
    <scope>NUCLEOTIDE SEQUENCE [LARGE SCALE GENOMIC DNA]</scope>
    <source>
        <strain evidence="7 8">W12</strain>
    </source>
</reference>
<dbReference type="AlphaFoldDB" id="A0A5J4KBW9"/>
<dbReference type="Pfam" id="PF07282">
    <property type="entry name" value="Cas12f1-like_TNB"/>
    <property type="match status" value="1"/>
</dbReference>
<comment type="caution">
    <text evidence="7">The sequence shown here is derived from an EMBL/GenBank/DDBJ whole genome shotgun (WGS) entry which is preliminary data.</text>
</comment>
<protein>
    <submittedName>
        <fullName evidence="7">Transposase</fullName>
    </submittedName>
</protein>
<evidence type="ECO:0000313" key="7">
    <source>
        <dbReference type="EMBL" id="GER86204.1"/>
    </source>
</evidence>
<dbReference type="Proteomes" id="UP000326912">
    <property type="component" value="Unassembled WGS sequence"/>
</dbReference>
<feature type="domain" description="Probable transposase IS891/IS1136/IS1341" evidence="5">
    <location>
        <begin position="169"/>
        <end position="281"/>
    </location>
</feature>
<dbReference type="EMBL" id="BKZW01000001">
    <property type="protein sequence ID" value="GER86204.1"/>
    <property type="molecule type" value="Genomic_DNA"/>
</dbReference>
<dbReference type="InterPro" id="IPR001959">
    <property type="entry name" value="Transposase"/>
</dbReference>
<keyword evidence="3" id="KW-0238">DNA-binding</keyword>
<dbReference type="InterPro" id="IPR010095">
    <property type="entry name" value="Cas12f1-like_TNB"/>
</dbReference>
<dbReference type="GO" id="GO:0003677">
    <property type="term" value="F:DNA binding"/>
    <property type="evidence" value="ECO:0007669"/>
    <property type="project" value="UniProtKB-KW"/>
</dbReference>
<sequence>MQLVEKHVIKKTDPRFAALDRAAFASKNLYNAALYEIRQHFIFTGKYVNYNAIDKIMQKHEAYRALPTKVPQQVLKLLDKNWTSFFAALRAYKDDPSRFLGRPKLPGYKDKQAGRNVLVYTIQALSQPALRQGIIKPSQLGIEVRTRQRNVDQVRIVPTRSGCYVVEVVYTQVEEQKALDPSLVAAVDIGVNNLVALTSNKPGFVPRLVNGRSIKSVNQRYNKQAANMRRKMSHNHHTSQTLERVSAKRTRRIDHCMHTVSRCIIDVLVIEQIATLVIGKNPGWKQESTMSKKNNQHFVQLPHARFIDMLTYKATLVGIAVMVQEESYTSKASFLDLDTIPVYGKTGEEKPVFSGKRIARGLYKAKSGRAFNADVNGSYNILRKALPDAFSNGIKDVNKTLVVLPASLVVHPVRIVIPSKLKMSRKR</sequence>
<gene>
    <name evidence="7" type="ORF">KDW_03660</name>
</gene>
<keyword evidence="4" id="KW-0233">DNA recombination</keyword>
<evidence type="ECO:0000256" key="2">
    <source>
        <dbReference type="ARBA" id="ARBA00022578"/>
    </source>
</evidence>
<name>A0A5J4KBW9_9CHLR</name>
<evidence type="ECO:0000256" key="3">
    <source>
        <dbReference type="ARBA" id="ARBA00023125"/>
    </source>
</evidence>
<dbReference type="NCBIfam" id="TIGR01766">
    <property type="entry name" value="IS200/IS605 family accessory protein TnpB-like domain"/>
    <property type="match status" value="1"/>
</dbReference>